<gene>
    <name evidence="6" type="ORF">AURANDRAFT_9162</name>
</gene>
<dbReference type="InterPro" id="IPR017907">
    <property type="entry name" value="Znf_RING_CS"/>
</dbReference>
<name>F0Y315_AURAN</name>
<sequence>ILHKTKIVMECLHRFCSECIQKCLRVGKNECPSCRIHVPSRRSLRPDPNFDALISKIY</sequence>
<keyword evidence="2 4" id="KW-0863">Zinc-finger</keyword>
<evidence type="ECO:0000256" key="2">
    <source>
        <dbReference type="ARBA" id="ARBA00022771"/>
    </source>
</evidence>
<evidence type="ECO:0000313" key="7">
    <source>
        <dbReference type="Proteomes" id="UP000002729"/>
    </source>
</evidence>
<dbReference type="SUPFAM" id="SSF57850">
    <property type="entry name" value="RING/U-box"/>
    <property type="match status" value="1"/>
</dbReference>
<dbReference type="PANTHER" id="PTHR46537:SF3">
    <property type="entry name" value="E3 UBIQUITIN-PROTEIN LIGASE RING1A"/>
    <property type="match status" value="1"/>
</dbReference>
<dbReference type="PANTHER" id="PTHR46537">
    <property type="entry name" value="OS11G0578200 PROTEIN"/>
    <property type="match status" value="1"/>
</dbReference>
<feature type="non-terminal residue" evidence="6">
    <location>
        <position position="58"/>
    </location>
</feature>
<dbReference type="PROSITE" id="PS00518">
    <property type="entry name" value="ZF_RING_1"/>
    <property type="match status" value="1"/>
</dbReference>
<feature type="domain" description="RING-type" evidence="5">
    <location>
        <begin position="7"/>
        <end position="35"/>
    </location>
</feature>
<keyword evidence="7" id="KW-1185">Reference proteome</keyword>
<dbReference type="GO" id="GO:0008270">
    <property type="term" value="F:zinc ion binding"/>
    <property type="evidence" value="ECO:0007669"/>
    <property type="project" value="UniProtKB-KW"/>
</dbReference>
<evidence type="ECO:0000256" key="4">
    <source>
        <dbReference type="PROSITE-ProRule" id="PRU00175"/>
    </source>
</evidence>
<dbReference type="OrthoDB" id="337575at2759"/>
<evidence type="ECO:0000256" key="3">
    <source>
        <dbReference type="ARBA" id="ARBA00022833"/>
    </source>
</evidence>
<dbReference type="PROSITE" id="PS50089">
    <property type="entry name" value="ZF_RING_2"/>
    <property type="match status" value="1"/>
</dbReference>
<dbReference type="InterPro" id="IPR013083">
    <property type="entry name" value="Znf_RING/FYVE/PHD"/>
</dbReference>
<reference evidence="6 7" key="1">
    <citation type="journal article" date="2011" name="Proc. Natl. Acad. Sci. U.S.A.">
        <title>Niche of harmful alga Aureococcus anophagefferens revealed through ecogenomics.</title>
        <authorList>
            <person name="Gobler C.J."/>
            <person name="Berry D.L."/>
            <person name="Dyhrman S.T."/>
            <person name="Wilhelm S.W."/>
            <person name="Salamov A."/>
            <person name="Lobanov A.V."/>
            <person name="Zhang Y."/>
            <person name="Collier J.L."/>
            <person name="Wurch L.L."/>
            <person name="Kustka A.B."/>
            <person name="Dill B.D."/>
            <person name="Shah M."/>
            <person name="VerBerkmoes N.C."/>
            <person name="Kuo A."/>
            <person name="Terry A."/>
            <person name="Pangilinan J."/>
            <person name="Lindquist E.A."/>
            <person name="Lucas S."/>
            <person name="Paulsen I.T."/>
            <person name="Hattenrath-Lehmann T.K."/>
            <person name="Talmage S.C."/>
            <person name="Walker E.A."/>
            <person name="Koch F."/>
            <person name="Burson A.M."/>
            <person name="Marcoval M.A."/>
            <person name="Tang Y.Z."/>
            <person name="Lecleir G.R."/>
            <person name="Coyne K.J."/>
            <person name="Berg G.M."/>
            <person name="Bertrand E.M."/>
            <person name="Saito M.A."/>
            <person name="Gladyshev V.N."/>
            <person name="Grigoriev I.V."/>
        </authorList>
    </citation>
    <scope>NUCLEOTIDE SEQUENCE [LARGE SCALE GENOMIC DNA]</scope>
    <source>
        <strain evidence="7">CCMP 1984</strain>
    </source>
</reference>
<dbReference type="InterPro" id="IPR001841">
    <property type="entry name" value="Znf_RING"/>
</dbReference>
<organism evidence="7">
    <name type="scientific">Aureococcus anophagefferens</name>
    <name type="common">Harmful bloom alga</name>
    <dbReference type="NCBI Taxonomy" id="44056"/>
    <lineage>
        <taxon>Eukaryota</taxon>
        <taxon>Sar</taxon>
        <taxon>Stramenopiles</taxon>
        <taxon>Ochrophyta</taxon>
        <taxon>Pelagophyceae</taxon>
        <taxon>Pelagomonadales</taxon>
        <taxon>Pelagomonadaceae</taxon>
        <taxon>Aureococcus</taxon>
    </lineage>
</organism>
<dbReference type="InterPro" id="IPR018957">
    <property type="entry name" value="Znf_C3HC4_RING-type"/>
</dbReference>
<keyword evidence="1" id="KW-0479">Metal-binding</keyword>
<proteinExistence type="predicted"/>
<dbReference type="InParanoid" id="F0Y315"/>
<protein>
    <recommendedName>
        <fullName evidence="5">RING-type domain-containing protein</fullName>
    </recommendedName>
</protein>
<dbReference type="Proteomes" id="UP000002729">
    <property type="component" value="Unassembled WGS sequence"/>
</dbReference>
<dbReference type="eggNOG" id="KOG0311">
    <property type="taxonomic scope" value="Eukaryota"/>
</dbReference>
<dbReference type="KEGG" id="aaf:AURANDRAFT_9162"/>
<dbReference type="RefSeq" id="XP_009034794.1">
    <property type="nucleotide sequence ID" value="XM_009036546.1"/>
</dbReference>
<accession>F0Y315</accession>
<dbReference type="AlphaFoldDB" id="F0Y315"/>
<dbReference type="OMA" id="TRTSMEC"/>
<dbReference type="Pfam" id="PF00097">
    <property type="entry name" value="zf-C3HC4"/>
    <property type="match status" value="1"/>
</dbReference>
<evidence type="ECO:0000259" key="5">
    <source>
        <dbReference type="PROSITE" id="PS50089"/>
    </source>
</evidence>
<evidence type="ECO:0000313" key="6">
    <source>
        <dbReference type="EMBL" id="EGB10181.1"/>
    </source>
</evidence>
<evidence type="ECO:0000256" key="1">
    <source>
        <dbReference type="ARBA" id="ARBA00022723"/>
    </source>
</evidence>
<dbReference type="EMBL" id="GL833124">
    <property type="protein sequence ID" value="EGB10181.1"/>
    <property type="molecule type" value="Genomic_DNA"/>
</dbReference>
<keyword evidence="3" id="KW-0862">Zinc</keyword>
<dbReference type="GeneID" id="20229344"/>
<dbReference type="Gene3D" id="3.30.40.10">
    <property type="entry name" value="Zinc/RING finger domain, C3HC4 (zinc finger)"/>
    <property type="match status" value="1"/>
</dbReference>
<feature type="non-terminal residue" evidence="6">
    <location>
        <position position="1"/>
    </location>
</feature>
<dbReference type="InterPro" id="IPR044592">
    <property type="entry name" value="RING1A/B"/>
</dbReference>